<protein>
    <submittedName>
        <fullName evidence="1">Uncharacterized protein</fullName>
    </submittedName>
</protein>
<dbReference type="EMBL" id="JBHTIS010003440">
    <property type="protein sequence ID" value="MFD1051242.1"/>
    <property type="molecule type" value="Genomic_DNA"/>
</dbReference>
<gene>
    <name evidence="1" type="ORF">ACFQ1S_39750</name>
</gene>
<feature type="non-terminal residue" evidence="1">
    <location>
        <position position="1"/>
    </location>
</feature>
<keyword evidence="2" id="KW-1185">Reference proteome</keyword>
<sequence>VAEVASQTVVRPRTGYRTAEIRSRLDSAQWTYDDLSDGTHIDPRELSRALDSMLPVERVVAVDSGNFMGYPSAYLRVPDHYGFCLTQSFQSIGTWKNGSVTSTRCSIPGPR</sequence>
<comment type="caution">
    <text evidence="1">The sequence shown here is derived from an EMBL/GenBank/DDBJ whole genome shotgun (WGS) entry which is preliminary data.</text>
</comment>
<accession>A0ABW3MKM5</accession>
<evidence type="ECO:0000313" key="1">
    <source>
        <dbReference type="EMBL" id="MFD1051242.1"/>
    </source>
</evidence>
<reference evidence="2" key="1">
    <citation type="journal article" date="2019" name="Int. J. Syst. Evol. Microbiol.">
        <title>The Global Catalogue of Microorganisms (GCM) 10K type strain sequencing project: providing services to taxonomists for standard genome sequencing and annotation.</title>
        <authorList>
            <consortium name="The Broad Institute Genomics Platform"/>
            <consortium name="The Broad Institute Genome Sequencing Center for Infectious Disease"/>
            <person name="Wu L."/>
            <person name="Ma J."/>
        </authorList>
    </citation>
    <scope>NUCLEOTIDE SEQUENCE [LARGE SCALE GENOMIC DNA]</scope>
    <source>
        <strain evidence="2">JCM 31486</strain>
    </source>
</reference>
<evidence type="ECO:0000313" key="2">
    <source>
        <dbReference type="Proteomes" id="UP001597045"/>
    </source>
</evidence>
<dbReference type="Proteomes" id="UP001597045">
    <property type="component" value="Unassembled WGS sequence"/>
</dbReference>
<name>A0ABW3MKM5_9PSEU</name>
<dbReference type="Gene3D" id="3.40.50.970">
    <property type="match status" value="1"/>
</dbReference>
<proteinExistence type="predicted"/>
<organism evidence="1 2">
    <name type="scientific">Kibdelosporangium lantanae</name>
    <dbReference type="NCBI Taxonomy" id="1497396"/>
    <lineage>
        <taxon>Bacteria</taxon>
        <taxon>Bacillati</taxon>
        <taxon>Actinomycetota</taxon>
        <taxon>Actinomycetes</taxon>
        <taxon>Pseudonocardiales</taxon>
        <taxon>Pseudonocardiaceae</taxon>
        <taxon>Kibdelosporangium</taxon>
    </lineage>
</organism>